<name>A0ABN0ZIU9_9ACTN</name>
<gene>
    <name evidence="2" type="ORF">GCM10010361_10610</name>
</gene>
<reference evidence="2 3" key="1">
    <citation type="journal article" date="2019" name="Int. J. Syst. Evol. Microbiol.">
        <title>The Global Catalogue of Microorganisms (GCM) 10K type strain sequencing project: providing services to taxonomists for standard genome sequencing and annotation.</title>
        <authorList>
            <consortium name="The Broad Institute Genomics Platform"/>
            <consortium name="The Broad Institute Genome Sequencing Center for Infectious Disease"/>
            <person name="Wu L."/>
            <person name="Ma J."/>
        </authorList>
    </citation>
    <scope>NUCLEOTIDE SEQUENCE [LARGE SCALE GENOMIC DNA]</scope>
    <source>
        <strain evidence="2 3">JCM 4805</strain>
    </source>
</reference>
<evidence type="ECO:0000313" key="3">
    <source>
        <dbReference type="Proteomes" id="UP001500909"/>
    </source>
</evidence>
<feature type="compositionally biased region" description="Basic residues" evidence="1">
    <location>
        <begin position="109"/>
        <end position="119"/>
    </location>
</feature>
<accession>A0ABN0ZIU9</accession>
<evidence type="ECO:0000256" key="1">
    <source>
        <dbReference type="SAM" id="MobiDB-lite"/>
    </source>
</evidence>
<organism evidence="2 3">
    <name type="scientific">Streptomyces olivaceiscleroticus</name>
    <dbReference type="NCBI Taxonomy" id="68245"/>
    <lineage>
        <taxon>Bacteria</taxon>
        <taxon>Bacillati</taxon>
        <taxon>Actinomycetota</taxon>
        <taxon>Actinomycetes</taxon>
        <taxon>Kitasatosporales</taxon>
        <taxon>Streptomycetaceae</taxon>
        <taxon>Streptomyces</taxon>
    </lineage>
</organism>
<keyword evidence="3" id="KW-1185">Reference proteome</keyword>
<feature type="region of interest" description="Disordered" evidence="1">
    <location>
        <begin position="96"/>
        <end position="119"/>
    </location>
</feature>
<dbReference type="EMBL" id="BAAABY010000009">
    <property type="protein sequence ID" value="GAA0448527.1"/>
    <property type="molecule type" value="Genomic_DNA"/>
</dbReference>
<sequence>MPPADRGVQSDEGRIGGLTFPQEHFSKQLRLRGIGQQVHTRFQAGVFGGDPKVEQRCAATEMQASVRGVAARHRPFEIGEQLQGAVVGAVPETPRLSVVHGRGGGRITNKSRHGRCVQR</sequence>
<feature type="region of interest" description="Disordered" evidence="1">
    <location>
        <begin position="1"/>
        <end position="22"/>
    </location>
</feature>
<comment type="caution">
    <text evidence="2">The sequence shown here is derived from an EMBL/GenBank/DDBJ whole genome shotgun (WGS) entry which is preliminary data.</text>
</comment>
<dbReference type="Proteomes" id="UP001500909">
    <property type="component" value="Unassembled WGS sequence"/>
</dbReference>
<proteinExistence type="predicted"/>
<protein>
    <submittedName>
        <fullName evidence="2">Uncharacterized protein</fullName>
    </submittedName>
</protein>
<evidence type="ECO:0000313" key="2">
    <source>
        <dbReference type="EMBL" id="GAA0448527.1"/>
    </source>
</evidence>
<dbReference type="PROSITE" id="PS50096">
    <property type="entry name" value="IQ"/>
    <property type="match status" value="1"/>
</dbReference>